<protein>
    <recommendedName>
        <fullName evidence="1">4Fe-4S ferredoxin-type domain-containing protein</fullName>
    </recommendedName>
</protein>
<dbReference type="GO" id="GO:0009055">
    <property type="term" value="F:electron transfer activity"/>
    <property type="evidence" value="ECO:0007669"/>
    <property type="project" value="InterPro"/>
</dbReference>
<dbReference type="PROSITE" id="PS51379">
    <property type="entry name" value="4FE4S_FER_2"/>
    <property type="match status" value="2"/>
</dbReference>
<dbReference type="InterPro" id="IPR010208">
    <property type="entry name" value="Ion_transpt_RnfC/RsxC"/>
</dbReference>
<evidence type="ECO:0000259" key="1">
    <source>
        <dbReference type="PROSITE" id="PS51379"/>
    </source>
</evidence>
<proteinExistence type="predicted"/>
<feature type="domain" description="4Fe-4S ferredoxin-type" evidence="1">
    <location>
        <begin position="106"/>
        <end position="138"/>
    </location>
</feature>
<dbReference type="GO" id="GO:0016020">
    <property type="term" value="C:membrane"/>
    <property type="evidence" value="ECO:0007669"/>
    <property type="project" value="InterPro"/>
</dbReference>
<dbReference type="PROSITE" id="PS00198">
    <property type="entry name" value="4FE4S_FER_1"/>
    <property type="match status" value="1"/>
</dbReference>
<dbReference type="InterPro" id="IPR017896">
    <property type="entry name" value="4Fe4S_Fe-S-bd"/>
</dbReference>
<dbReference type="SUPFAM" id="SSF46548">
    <property type="entry name" value="alpha-helical ferredoxin"/>
    <property type="match status" value="1"/>
</dbReference>
<dbReference type="Pfam" id="PF10531">
    <property type="entry name" value="SLBB"/>
    <property type="match status" value="1"/>
</dbReference>
<dbReference type="InterPro" id="IPR017900">
    <property type="entry name" value="4Fe4S_Fe_S_CS"/>
</dbReference>
<comment type="caution">
    <text evidence="2">The sequence shown here is derived from an EMBL/GenBank/DDBJ whole genome shotgun (WGS) entry which is preliminary data.</text>
</comment>
<dbReference type="AlphaFoldDB" id="X0XDS2"/>
<reference evidence="2" key="1">
    <citation type="journal article" date="2014" name="Front. Microbiol.">
        <title>High frequency of phylogenetically diverse reductive dehalogenase-homologous genes in deep subseafloor sedimentary metagenomes.</title>
        <authorList>
            <person name="Kawai M."/>
            <person name="Futagami T."/>
            <person name="Toyoda A."/>
            <person name="Takaki Y."/>
            <person name="Nishi S."/>
            <person name="Hori S."/>
            <person name="Arai W."/>
            <person name="Tsubouchi T."/>
            <person name="Morono Y."/>
            <person name="Uchiyama I."/>
            <person name="Ito T."/>
            <person name="Fujiyama A."/>
            <person name="Inagaki F."/>
            <person name="Takami H."/>
        </authorList>
    </citation>
    <scope>NUCLEOTIDE SEQUENCE</scope>
    <source>
        <strain evidence="2">Expedition CK06-06</strain>
    </source>
</reference>
<dbReference type="Pfam" id="PF13237">
    <property type="entry name" value="Fer4_10"/>
    <property type="match status" value="1"/>
</dbReference>
<dbReference type="Gene3D" id="3.30.70.20">
    <property type="match status" value="1"/>
</dbReference>
<dbReference type="PANTHER" id="PTHR43034:SF2">
    <property type="entry name" value="ION-TRANSLOCATING OXIDOREDUCTASE COMPLEX SUBUNIT C"/>
    <property type="match status" value="1"/>
</dbReference>
<accession>X0XDS2</accession>
<dbReference type="EMBL" id="BARS01035841">
    <property type="protein sequence ID" value="GAG23101.1"/>
    <property type="molecule type" value="Genomic_DNA"/>
</dbReference>
<gene>
    <name evidence="2" type="ORF">S01H1_55167</name>
</gene>
<organism evidence="2">
    <name type="scientific">marine sediment metagenome</name>
    <dbReference type="NCBI Taxonomy" id="412755"/>
    <lineage>
        <taxon>unclassified sequences</taxon>
        <taxon>metagenomes</taxon>
        <taxon>ecological metagenomes</taxon>
    </lineage>
</organism>
<evidence type="ECO:0000313" key="2">
    <source>
        <dbReference type="EMBL" id="GAG23101.1"/>
    </source>
</evidence>
<feature type="domain" description="4Fe-4S ferredoxin-type" evidence="1">
    <location>
        <begin position="68"/>
        <end position="98"/>
    </location>
</feature>
<dbReference type="Gene3D" id="3.10.20.600">
    <property type="match status" value="1"/>
</dbReference>
<feature type="non-terminal residue" evidence="2">
    <location>
        <position position="1"/>
    </location>
</feature>
<dbReference type="PANTHER" id="PTHR43034">
    <property type="entry name" value="ION-TRANSLOCATING OXIDOREDUCTASE COMPLEX SUBUNIT C"/>
    <property type="match status" value="1"/>
</dbReference>
<sequence length="146" mass="15990">VTGAVKNPSNLRVKVGTKMIDLIDDCGGFSGNPKKVILGGPMMGITQHTLETPVAKCTTCVLVLDEKDAVSFEEQSCIRCCRCVDTCPVQLMPNFLADYSQNDMFEKAVNNGAEDCIECGICSYVCPTRRELVHWIKLAKAKKAKK</sequence>
<dbReference type="InterPro" id="IPR019554">
    <property type="entry name" value="Soluble_ligand-bd"/>
</dbReference>
<name>X0XDS2_9ZZZZ</name>
<dbReference type="GO" id="GO:0051539">
    <property type="term" value="F:4 iron, 4 sulfur cluster binding"/>
    <property type="evidence" value="ECO:0007669"/>
    <property type="project" value="InterPro"/>
</dbReference>